<name>A0ABS7D5Q1_9BACL</name>
<evidence type="ECO:0000259" key="1">
    <source>
        <dbReference type="Pfam" id="PF12867"/>
    </source>
</evidence>
<keyword evidence="3" id="KW-1185">Reference proteome</keyword>
<feature type="domain" description="DinB-like" evidence="1">
    <location>
        <begin position="31"/>
        <end position="163"/>
    </location>
</feature>
<organism evidence="2 3">
    <name type="scientific">Paenibacillus oenotherae</name>
    <dbReference type="NCBI Taxonomy" id="1435645"/>
    <lineage>
        <taxon>Bacteria</taxon>
        <taxon>Bacillati</taxon>
        <taxon>Bacillota</taxon>
        <taxon>Bacilli</taxon>
        <taxon>Bacillales</taxon>
        <taxon>Paenibacillaceae</taxon>
        <taxon>Paenibacillus</taxon>
    </lineage>
</organism>
<comment type="caution">
    <text evidence="2">The sequence shown here is derived from an EMBL/GenBank/DDBJ whole genome shotgun (WGS) entry which is preliminary data.</text>
</comment>
<evidence type="ECO:0000313" key="3">
    <source>
        <dbReference type="Proteomes" id="UP000812277"/>
    </source>
</evidence>
<dbReference type="Pfam" id="PF12867">
    <property type="entry name" value="DinB_2"/>
    <property type="match status" value="1"/>
</dbReference>
<gene>
    <name evidence="2" type="ORF">K0T92_10545</name>
</gene>
<dbReference type="EMBL" id="JAHZIJ010000006">
    <property type="protein sequence ID" value="MBW7475186.1"/>
    <property type="molecule type" value="Genomic_DNA"/>
</dbReference>
<sequence>MNKRPNETDYPRAVSPYITNVPEGDLIQLLQDQLEQTFQLLGTITGEQEQFRYAPEKWSLREVVGHVIDFERIISYRALRFSRGDIKQLSGFDENDYVRESHYGETPLADLLDELRAVRSASIHLAARFSEGDWSKKGSVEGNGISVLALACSLYGHWQHHMDVITTRYLV</sequence>
<dbReference type="SUPFAM" id="SSF109854">
    <property type="entry name" value="DinB/YfiT-like putative metalloenzymes"/>
    <property type="match status" value="1"/>
</dbReference>
<dbReference type="Gene3D" id="1.20.120.450">
    <property type="entry name" value="dinb family like domain"/>
    <property type="match status" value="1"/>
</dbReference>
<dbReference type="InterPro" id="IPR034660">
    <property type="entry name" value="DinB/YfiT-like"/>
</dbReference>
<dbReference type="InterPro" id="IPR024775">
    <property type="entry name" value="DinB-like"/>
</dbReference>
<reference evidence="2 3" key="1">
    <citation type="submission" date="2021-07" db="EMBL/GenBank/DDBJ databases">
        <title>Paenibacillus radiodurans sp. nov., isolated from the southeastern edge of Tengger Desert.</title>
        <authorList>
            <person name="Zhang G."/>
        </authorList>
    </citation>
    <scope>NUCLEOTIDE SEQUENCE [LARGE SCALE GENOMIC DNA]</scope>
    <source>
        <strain evidence="2 3">DT7-4</strain>
    </source>
</reference>
<proteinExistence type="predicted"/>
<dbReference type="Proteomes" id="UP000812277">
    <property type="component" value="Unassembled WGS sequence"/>
</dbReference>
<accession>A0ABS7D5Q1</accession>
<evidence type="ECO:0000313" key="2">
    <source>
        <dbReference type="EMBL" id="MBW7475186.1"/>
    </source>
</evidence>
<dbReference type="RefSeq" id="WP_219872437.1">
    <property type="nucleotide sequence ID" value="NZ_JAHZIJ010000006.1"/>
</dbReference>
<protein>
    <submittedName>
        <fullName evidence="2">DinB family protein</fullName>
    </submittedName>
</protein>